<evidence type="ECO:0000313" key="3">
    <source>
        <dbReference type="Proteomes" id="UP000019678"/>
    </source>
</evidence>
<name>A0A017STY3_9BACT</name>
<protein>
    <submittedName>
        <fullName evidence="2">Extensin-like protein</fullName>
    </submittedName>
</protein>
<accession>A0A017STY3</accession>
<feature type="region of interest" description="Disordered" evidence="1">
    <location>
        <begin position="81"/>
        <end position="131"/>
    </location>
</feature>
<sequence length="329" mass="33846">MLTREASFLIAAGVLHVAIPVMAHLAPEPARVMVAQSSGASEEILVEMDPEAILRQVPRARTVETPEEVARAEMREQDPLRRRMLQERVPSSEAPTEMPPEGAPEGVPPEGPAEVPPVPTAAPSATDDYGGPPSPEVAVAPGLGGVPVWQVPGVLPDHKPAGPAPTVAPARPDTPTDKAGQLLREAMRTKDKALGLDLPAAGTVASAVVEAARAGDTPMKARATFEVRLSGSGQVLGARLVSSNAGSPDVWAQVAQAAKSRLSGRALVMPSTFAKGAVVYVSIVSSVRMPSGSEGGVNLQGAGFGFDVSDVGAHASRVISSSFKVVAVE</sequence>
<evidence type="ECO:0000313" key="2">
    <source>
        <dbReference type="EMBL" id="EYF00448.1"/>
    </source>
</evidence>
<comment type="caution">
    <text evidence="2">The sequence shown here is derived from an EMBL/GenBank/DDBJ whole genome shotgun (WGS) entry which is preliminary data.</text>
</comment>
<proteinExistence type="predicted"/>
<dbReference type="Proteomes" id="UP000019678">
    <property type="component" value="Unassembled WGS sequence"/>
</dbReference>
<dbReference type="OrthoDB" id="5505332at2"/>
<dbReference type="STRING" id="1192034.CAP_0817"/>
<gene>
    <name evidence="2" type="ORF">CAP_0817</name>
</gene>
<dbReference type="EMBL" id="ASRX01000110">
    <property type="protein sequence ID" value="EYF00448.1"/>
    <property type="molecule type" value="Genomic_DNA"/>
</dbReference>
<keyword evidence="3" id="KW-1185">Reference proteome</keyword>
<reference evidence="2 3" key="1">
    <citation type="submission" date="2013-05" db="EMBL/GenBank/DDBJ databases">
        <title>Genome assembly of Chondromyces apiculatus DSM 436.</title>
        <authorList>
            <person name="Sharma G."/>
            <person name="Khatri I."/>
            <person name="Kaur C."/>
            <person name="Mayilraj S."/>
            <person name="Subramanian S."/>
        </authorList>
    </citation>
    <scope>NUCLEOTIDE SEQUENCE [LARGE SCALE GENOMIC DNA]</scope>
    <source>
        <strain evidence="2 3">DSM 436</strain>
    </source>
</reference>
<feature type="compositionally biased region" description="Pro residues" evidence="1">
    <location>
        <begin position="97"/>
        <end position="120"/>
    </location>
</feature>
<organism evidence="2 3">
    <name type="scientific">Chondromyces apiculatus DSM 436</name>
    <dbReference type="NCBI Taxonomy" id="1192034"/>
    <lineage>
        <taxon>Bacteria</taxon>
        <taxon>Pseudomonadati</taxon>
        <taxon>Myxococcota</taxon>
        <taxon>Polyangia</taxon>
        <taxon>Polyangiales</taxon>
        <taxon>Polyangiaceae</taxon>
        <taxon>Chondromyces</taxon>
    </lineage>
</organism>
<dbReference type="RefSeq" id="WP_052376838.1">
    <property type="nucleotide sequence ID" value="NZ_ASRX01000110.1"/>
</dbReference>
<evidence type="ECO:0000256" key="1">
    <source>
        <dbReference type="SAM" id="MobiDB-lite"/>
    </source>
</evidence>
<dbReference type="AlphaFoldDB" id="A0A017STY3"/>